<accession>G0NX01</accession>
<dbReference type="InterPro" id="IPR001841">
    <property type="entry name" value="Znf_RING"/>
</dbReference>
<dbReference type="InterPro" id="IPR017907">
    <property type="entry name" value="Znf_RING_CS"/>
</dbReference>
<keyword evidence="3" id="KW-0862">Zinc</keyword>
<protein>
    <recommendedName>
        <fullName evidence="5">RING-type domain-containing protein</fullName>
    </recommendedName>
</protein>
<dbReference type="PANTHER" id="PTHR47156">
    <property type="entry name" value="PROTEIN CBG20824"/>
    <property type="match status" value="1"/>
</dbReference>
<dbReference type="Gene3D" id="3.30.40.10">
    <property type="entry name" value="Zinc/RING finger domain, C3HC4 (zinc finger)"/>
    <property type="match status" value="1"/>
</dbReference>
<dbReference type="InterPro" id="IPR052667">
    <property type="entry name" value="E3_ubiquitin-ligase_RING"/>
</dbReference>
<gene>
    <name evidence="6" type="ORF">CAEBREN_07374</name>
</gene>
<dbReference type="PROSITE" id="PS50089">
    <property type="entry name" value="ZF_RING_2"/>
    <property type="match status" value="1"/>
</dbReference>
<evidence type="ECO:0000256" key="2">
    <source>
        <dbReference type="ARBA" id="ARBA00022771"/>
    </source>
</evidence>
<dbReference type="Pfam" id="PF13445">
    <property type="entry name" value="zf-RING_UBOX"/>
    <property type="match status" value="1"/>
</dbReference>
<reference evidence="7" key="1">
    <citation type="submission" date="2011-07" db="EMBL/GenBank/DDBJ databases">
        <authorList>
            <consortium name="Caenorhabditis brenneri Sequencing and Analysis Consortium"/>
            <person name="Wilson R.K."/>
        </authorList>
    </citation>
    <scope>NUCLEOTIDE SEQUENCE [LARGE SCALE GENOMIC DNA]</scope>
    <source>
        <strain evidence="7">PB2801</strain>
    </source>
</reference>
<evidence type="ECO:0000259" key="5">
    <source>
        <dbReference type="PROSITE" id="PS50089"/>
    </source>
</evidence>
<keyword evidence="7" id="KW-1185">Reference proteome</keyword>
<proteinExistence type="predicted"/>
<dbReference type="GO" id="GO:0008270">
    <property type="term" value="F:zinc ion binding"/>
    <property type="evidence" value="ECO:0007669"/>
    <property type="project" value="UniProtKB-KW"/>
</dbReference>
<dbReference type="AlphaFoldDB" id="G0NX01"/>
<evidence type="ECO:0000313" key="6">
    <source>
        <dbReference type="EMBL" id="EGT39349.1"/>
    </source>
</evidence>
<evidence type="ECO:0000256" key="3">
    <source>
        <dbReference type="ARBA" id="ARBA00022833"/>
    </source>
</evidence>
<dbReference type="InterPro" id="IPR013083">
    <property type="entry name" value="Znf_RING/FYVE/PHD"/>
</dbReference>
<keyword evidence="2 4" id="KW-0863">Zinc-finger</keyword>
<dbReference type="InParanoid" id="G0NX01"/>
<name>G0NX01_CAEBE</name>
<dbReference type="PANTHER" id="PTHR47156:SF10">
    <property type="entry name" value="E3 UBIQUITIN-PROTEIN LIGASE TRIM-21-RELATED"/>
    <property type="match status" value="1"/>
</dbReference>
<organism evidence="7">
    <name type="scientific">Caenorhabditis brenneri</name>
    <name type="common">Nematode worm</name>
    <dbReference type="NCBI Taxonomy" id="135651"/>
    <lineage>
        <taxon>Eukaryota</taxon>
        <taxon>Metazoa</taxon>
        <taxon>Ecdysozoa</taxon>
        <taxon>Nematoda</taxon>
        <taxon>Chromadorea</taxon>
        <taxon>Rhabditida</taxon>
        <taxon>Rhabditina</taxon>
        <taxon>Rhabditomorpha</taxon>
        <taxon>Rhabditoidea</taxon>
        <taxon>Rhabditidae</taxon>
        <taxon>Peloderinae</taxon>
        <taxon>Caenorhabditis</taxon>
    </lineage>
</organism>
<dbReference type="SUPFAM" id="SSF57850">
    <property type="entry name" value="RING/U-box"/>
    <property type="match status" value="1"/>
</dbReference>
<dbReference type="HOGENOM" id="CLU_1751307_0_0_1"/>
<sequence>MKDQAKKLRAAKERFDFKKGFSVLYSGSSENARKIKTREVEALNKKVDEQDDVIVPALNKKEKKNDQPFEWLCCEKCSEPFSNTETDRIPKVLDGCDHTICLGCIMDLKRPHIVICPICKKMTRFKENLSNSGMKTNFTVFEISRRQTL</sequence>
<evidence type="ECO:0000313" key="7">
    <source>
        <dbReference type="Proteomes" id="UP000008068"/>
    </source>
</evidence>
<dbReference type="OrthoDB" id="5828209at2759"/>
<evidence type="ECO:0000256" key="1">
    <source>
        <dbReference type="ARBA" id="ARBA00022723"/>
    </source>
</evidence>
<evidence type="ECO:0000256" key="4">
    <source>
        <dbReference type="PROSITE-ProRule" id="PRU00175"/>
    </source>
</evidence>
<keyword evidence="1" id="KW-0479">Metal-binding</keyword>
<feature type="domain" description="RING-type" evidence="5">
    <location>
        <begin position="74"/>
        <end position="120"/>
    </location>
</feature>
<dbReference type="InterPro" id="IPR027370">
    <property type="entry name" value="Znf-RING_euk"/>
</dbReference>
<dbReference type="EMBL" id="GL379968">
    <property type="protein sequence ID" value="EGT39349.1"/>
    <property type="molecule type" value="Genomic_DNA"/>
</dbReference>
<dbReference type="STRING" id="135651.G0NX01"/>
<dbReference type="Proteomes" id="UP000008068">
    <property type="component" value="Unassembled WGS sequence"/>
</dbReference>
<dbReference type="PROSITE" id="PS00518">
    <property type="entry name" value="ZF_RING_1"/>
    <property type="match status" value="1"/>
</dbReference>